<evidence type="ECO:0008006" key="3">
    <source>
        <dbReference type="Google" id="ProtNLM"/>
    </source>
</evidence>
<comment type="caution">
    <text evidence="1">The sequence shown here is derived from an EMBL/GenBank/DDBJ whole genome shotgun (WGS) entry which is preliminary data.</text>
</comment>
<dbReference type="EMBL" id="JACOFW010000002">
    <property type="protein sequence ID" value="MBC3806135.1"/>
    <property type="molecule type" value="Genomic_DNA"/>
</dbReference>
<organism evidence="1 2">
    <name type="scientific">Undibacterium seohonense</name>
    <dbReference type="NCBI Taxonomy" id="1344950"/>
    <lineage>
        <taxon>Bacteria</taxon>
        <taxon>Pseudomonadati</taxon>
        <taxon>Pseudomonadota</taxon>
        <taxon>Betaproteobacteria</taxon>
        <taxon>Burkholderiales</taxon>
        <taxon>Oxalobacteraceae</taxon>
        <taxon>Undibacterium</taxon>
    </lineage>
</organism>
<gene>
    <name evidence="1" type="ORF">H8K52_02100</name>
</gene>
<evidence type="ECO:0000313" key="1">
    <source>
        <dbReference type="EMBL" id="MBC3806135.1"/>
    </source>
</evidence>
<evidence type="ECO:0000313" key="2">
    <source>
        <dbReference type="Proteomes" id="UP000648257"/>
    </source>
</evidence>
<keyword evidence="2" id="KW-1185">Reference proteome</keyword>
<proteinExistence type="predicted"/>
<accession>A0ABR6WZK3</accession>
<reference evidence="1 2" key="1">
    <citation type="submission" date="2020-08" db="EMBL/GenBank/DDBJ databases">
        <title>Novel species isolated from subtropical streams in China.</title>
        <authorList>
            <person name="Lu H."/>
        </authorList>
    </citation>
    <scope>NUCLEOTIDE SEQUENCE [LARGE SCALE GENOMIC DNA]</scope>
    <source>
        <strain evidence="1 2">KACC 16656</strain>
    </source>
</reference>
<sequence length="63" mass="6830">MYSSDEVSSGGGYAPNYLPGLGGFLSSAKFTVVVCKDCGLSRFFASKEARDKISESATWRKIR</sequence>
<dbReference type="Proteomes" id="UP000648257">
    <property type="component" value="Unassembled WGS sequence"/>
</dbReference>
<name>A0ABR6WZK3_9BURK</name>
<protein>
    <recommendedName>
        <fullName evidence="3">RNHCP domain-containing protein</fullName>
    </recommendedName>
</protein>